<organism evidence="3 4">
    <name type="scientific">Setaria digitata</name>
    <dbReference type="NCBI Taxonomy" id="48799"/>
    <lineage>
        <taxon>Eukaryota</taxon>
        <taxon>Metazoa</taxon>
        <taxon>Ecdysozoa</taxon>
        <taxon>Nematoda</taxon>
        <taxon>Chromadorea</taxon>
        <taxon>Rhabditida</taxon>
        <taxon>Spirurina</taxon>
        <taxon>Spiruromorpha</taxon>
        <taxon>Filarioidea</taxon>
        <taxon>Setariidae</taxon>
        <taxon>Setaria</taxon>
    </lineage>
</organism>
<feature type="domain" description="Domain of unknown function DB" evidence="2">
    <location>
        <begin position="126"/>
        <end position="231"/>
    </location>
</feature>
<reference evidence="4" key="1">
    <citation type="submission" date="2022-11" db="UniProtKB">
        <authorList>
            <consortium name="WormBaseParasite"/>
        </authorList>
    </citation>
    <scope>IDENTIFICATION</scope>
</reference>
<dbReference type="Proteomes" id="UP000887581">
    <property type="component" value="Unplaced"/>
</dbReference>
<keyword evidence="3" id="KW-1185">Reference proteome</keyword>
<dbReference type="WBParaSite" id="sdigi.contig238.g6522.t1">
    <property type="protein sequence ID" value="sdigi.contig238.g6522.t1"/>
    <property type="gene ID" value="sdigi.contig238.g6522"/>
</dbReference>
<feature type="signal peptide" evidence="1">
    <location>
        <begin position="1"/>
        <end position="20"/>
    </location>
</feature>
<dbReference type="AlphaFoldDB" id="A0A915PL59"/>
<dbReference type="InterPro" id="IPR002602">
    <property type="entry name" value="DB"/>
</dbReference>
<feature type="chain" id="PRO_5037401993" description="Domain of unknown function DB domain-containing protein" evidence="1">
    <location>
        <begin position="21"/>
        <end position="263"/>
    </location>
</feature>
<keyword evidence="1" id="KW-0732">Signal</keyword>
<name>A0A915PL59_9BILA</name>
<evidence type="ECO:0000313" key="3">
    <source>
        <dbReference type="Proteomes" id="UP000887581"/>
    </source>
</evidence>
<accession>A0A915PL59</accession>
<evidence type="ECO:0000256" key="1">
    <source>
        <dbReference type="SAM" id="SignalP"/>
    </source>
</evidence>
<dbReference type="PANTHER" id="PTHR21679">
    <property type="entry name" value="DOMAIN OF UNKNOWN FUNCTION DB DOMAIN-CONTAINING PROTEIN-RELATED"/>
    <property type="match status" value="1"/>
</dbReference>
<proteinExistence type="predicted"/>
<evidence type="ECO:0000259" key="2">
    <source>
        <dbReference type="Pfam" id="PF01682"/>
    </source>
</evidence>
<sequence>MILAWIIHFIIFAYFECGTGKSQNRCDIMHYKHCCNPHIYNKCFEKCHQWAALNCFRDRAQRDQVVISRSIGVQVINRYVDIHKKSRNEGIMKAKGSSTDEECGTLSTEFIPCVQKELADQIFYDCCKLYTEPDCHELCRYEVNRNVAQSLLLKIFRDKKCPVDNIPVVLYCASQNRDNRLCCRQYGLTSRMPSVNRRCLRMCDPYRFDIPVLRENDLLCLSHWDIIMYCHHAGLSEVTDSHPSTEFIHVRHLSYDVGERISV</sequence>
<dbReference type="Pfam" id="PF01682">
    <property type="entry name" value="DB"/>
    <property type="match status" value="1"/>
</dbReference>
<evidence type="ECO:0000313" key="4">
    <source>
        <dbReference type="WBParaSite" id="sdigi.contig238.g6522.t1"/>
    </source>
</evidence>
<protein>
    <recommendedName>
        <fullName evidence="2">Domain of unknown function DB domain-containing protein</fullName>
    </recommendedName>
</protein>